<dbReference type="EMBL" id="OX458333">
    <property type="protein sequence ID" value="CAI8914262.1"/>
    <property type="molecule type" value="Genomic_DNA"/>
</dbReference>
<name>A0ABN8X6U7_9GAMM</name>
<evidence type="ECO:0000313" key="1">
    <source>
        <dbReference type="EMBL" id="CAI8914262.1"/>
    </source>
</evidence>
<gene>
    <name evidence="1" type="ORF">MSZNOR_3705</name>
</gene>
<proteinExistence type="predicted"/>
<accession>A0ABN8X6U7</accession>
<protein>
    <submittedName>
        <fullName evidence="1">Uncharacterized protein</fullName>
    </submittedName>
</protein>
<dbReference type="Proteomes" id="UP001162030">
    <property type="component" value="Chromosome"/>
</dbReference>
<evidence type="ECO:0000313" key="2">
    <source>
        <dbReference type="Proteomes" id="UP001162030"/>
    </source>
</evidence>
<keyword evidence="2" id="KW-1185">Reference proteome</keyword>
<sequence>MHGRILMRTIEVQVPYGLSRLA</sequence>
<organism evidence="1 2">
    <name type="scientific">Methylocaldum szegediense</name>
    <dbReference type="NCBI Taxonomy" id="73780"/>
    <lineage>
        <taxon>Bacteria</taxon>
        <taxon>Pseudomonadati</taxon>
        <taxon>Pseudomonadota</taxon>
        <taxon>Gammaproteobacteria</taxon>
        <taxon>Methylococcales</taxon>
        <taxon>Methylococcaceae</taxon>
        <taxon>Methylocaldum</taxon>
    </lineage>
</organism>
<reference evidence="1 2" key="1">
    <citation type="submission" date="2023-03" db="EMBL/GenBank/DDBJ databases">
        <authorList>
            <person name="Pearce D."/>
        </authorList>
    </citation>
    <scope>NUCLEOTIDE SEQUENCE [LARGE SCALE GENOMIC DNA]</scope>
    <source>
        <strain evidence="1">Msz</strain>
    </source>
</reference>